<keyword evidence="10" id="KW-0282">Flagellum</keyword>
<dbReference type="PANTHER" id="PTHR30033:SF1">
    <property type="entry name" value="FLAGELLAR HOOK-ASSOCIATED PROTEIN 1"/>
    <property type="match status" value="1"/>
</dbReference>
<keyword evidence="10" id="KW-0969">Cilium</keyword>
<dbReference type="NCBIfam" id="TIGR02492">
    <property type="entry name" value="flgK_ends"/>
    <property type="match status" value="1"/>
</dbReference>
<comment type="subcellular location">
    <subcellularLocation>
        <location evidence="1">Bacterial flagellum</location>
    </subcellularLocation>
    <subcellularLocation>
        <location evidence="2">Secreted</location>
    </subcellularLocation>
</comment>
<dbReference type="AlphaFoldDB" id="A0A6V8LQT2"/>
<dbReference type="InterPro" id="IPR010930">
    <property type="entry name" value="Flg_bb/hook_C_dom"/>
</dbReference>
<name>A0A6V8LQT2_9BACT</name>
<comment type="caution">
    <text evidence="10">The sequence shown here is derived from an EMBL/GenBank/DDBJ whole genome shotgun (WGS) entry which is preliminary data.</text>
</comment>
<feature type="domain" description="Flagellar basal body rod protein N-terminal" evidence="7">
    <location>
        <begin position="8"/>
        <end position="37"/>
    </location>
</feature>
<evidence type="ECO:0000259" key="9">
    <source>
        <dbReference type="Pfam" id="PF22638"/>
    </source>
</evidence>
<dbReference type="InterPro" id="IPR001444">
    <property type="entry name" value="Flag_bb_rod_N"/>
</dbReference>
<proteinExistence type="inferred from homology"/>
<dbReference type="GO" id="GO:0005576">
    <property type="term" value="C:extracellular region"/>
    <property type="evidence" value="ECO:0007669"/>
    <property type="project" value="UniProtKB-SubCell"/>
</dbReference>
<evidence type="ECO:0000256" key="6">
    <source>
        <dbReference type="ARBA" id="ARBA00023143"/>
    </source>
</evidence>
<reference evidence="10 11" key="1">
    <citation type="submission" date="2020-04" db="EMBL/GenBank/DDBJ databases">
        <authorList>
            <consortium name="Desulfovibrio sp. FSS-1 genome sequencing consortium"/>
            <person name="Shimoshige H."/>
            <person name="Kobayashi H."/>
            <person name="Maekawa T."/>
        </authorList>
    </citation>
    <scope>NUCLEOTIDE SEQUENCE [LARGE SCALE GENOMIC DNA]</scope>
    <source>
        <strain evidence="10 11">SIID29052-01</strain>
    </source>
</reference>
<organism evidence="10 11">
    <name type="scientific">Fundidesulfovibrio magnetotacticus</name>
    <dbReference type="NCBI Taxonomy" id="2730080"/>
    <lineage>
        <taxon>Bacteria</taxon>
        <taxon>Pseudomonadati</taxon>
        <taxon>Thermodesulfobacteriota</taxon>
        <taxon>Desulfovibrionia</taxon>
        <taxon>Desulfovibrionales</taxon>
        <taxon>Desulfovibrionaceae</taxon>
        <taxon>Fundidesulfovibrio</taxon>
    </lineage>
</organism>
<evidence type="ECO:0000256" key="2">
    <source>
        <dbReference type="ARBA" id="ARBA00004613"/>
    </source>
</evidence>
<evidence type="ECO:0000256" key="5">
    <source>
        <dbReference type="ARBA" id="ARBA00022525"/>
    </source>
</evidence>
<keyword evidence="5" id="KW-0964">Secreted</keyword>
<sequence length="707" mass="75907">MPGISSLLNSGQKALNASQVAIEVTGQNIANVNTYGYSRQRVVFQDDLYVDSTPGQIGTGVRAAEIQRMFDNFVESSYNSKASSSERYNALYQMMRSVESVFNEANSDGVSLAMTKFFQDWQNLTLDASSYPQRQNVLSDTQTLISILRQADSDLDTIQQQAESYIAQDVDTLNTLFEDIAGLNAQLAVHNNPPGQNANGLLDERARKIRALAEIVDINVIDNGGANLIIMDKAGHTFVDGINHYDVALESNKVIKNLTPGSSFDGTVFFSGRDDFEYTVRVVQAGDVSSGSSAAQFQVSLDGGVTWLRSDSGAVKTFSARPEGLSVDAGNLSIYFGQSSNAGIAPTGQLQVGDSFTIVPKSGLFWYQSAATPVNITPQMYFNGQDNTTRVTGGSLAGNFQLRDYNVGRYRERLEALVDTIVWETNRIHSQGAGTKMFTDVTGTYSARDASVALGSDSSGLAFGNKLQSGASTLYVYNSSTGELVSSGFIDFDAGTAGIQLFDPTQHSLADVAQAVNNTFGSMLTASVVNNQLQINAASGFNFGFGTDATGLWAALGVNTFFAGDDARTLTINPLCGSDTGFINAGHINGAGEANQGDNSTALAIAGLRTKEVSIRTSFDAPNTQTIQAYYNSLVGVVGVDTENAKFNYDFENTLAKELNNRQLEVSGVNLDEEMSNLVKFQHSYQAAAKMISTADQMWQTVLGLKQ</sequence>
<dbReference type="GO" id="GO:0005198">
    <property type="term" value="F:structural molecule activity"/>
    <property type="evidence" value="ECO:0007669"/>
    <property type="project" value="InterPro"/>
</dbReference>
<evidence type="ECO:0000256" key="3">
    <source>
        <dbReference type="ARBA" id="ARBA00009677"/>
    </source>
</evidence>
<accession>A0A6V8LQT2</accession>
<dbReference type="EMBL" id="BLTE01000001">
    <property type="protein sequence ID" value="GFK92698.1"/>
    <property type="molecule type" value="Genomic_DNA"/>
</dbReference>
<dbReference type="Pfam" id="PF00460">
    <property type="entry name" value="Flg_bb_rod"/>
    <property type="match status" value="1"/>
</dbReference>
<keyword evidence="11" id="KW-1185">Reference proteome</keyword>
<dbReference type="InterPro" id="IPR002371">
    <property type="entry name" value="FlgK"/>
</dbReference>
<dbReference type="SUPFAM" id="SSF64518">
    <property type="entry name" value="Phase 1 flagellin"/>
    <property type="match status" value="1"/>
</dbReference>
<keyword evidence="10" id="KW-0966">Cell projection</keyword>
<dbReference type="GO" id="GO:0009424">
    <property type="term" value="C:bacterial-type flagellum hook"/>
    <property type="evidence" value="ECO:0007669"/>
    <property type="project" value="InterPro"/>
</dbReference>
<evidence type="ECO:0000313" key="11">
    <source>
        <dbReference type="Proteomes" id="UP000494245"/>
    </source>
</evidence>
<keyword evidence="6" id="KW-0975">Bacterial flagellum</keyword>
<evidence type="ECO:0000259" key="7">
    <source>
        <dbReference type="Pfam" id="PF00460"/>
    </source>
</evidence>
<evidence type="ECO:0000256" key="1">
    <source>
        <dbReference type="ARBA" id="ARBA00004365"/>
    </source>
</evidence>
<dbReference type="InterPro" id="IPR053927">
    <property type="entry name" value="FlgK_helical"/>
</dbReference>
<comment type="similarity">
    <text evidence="3">Belongs to the flagella basal body rod proteins family.</text>
</comment>
<dbReference type="Pfam" id="PF22638">
    <property type="entry name" value="FlgK_D1"/>
    <property type="match status" value="1"/>
</dbReference>
<dbReference type="PANTHER" id="PTHR30033">
    <property type="entry name" value="FLAGELLAR HOOK-ASSOCIATED PROTEIN 1"/>
    <property type="match status" value="1"/>
</dbReference>
<dbReference type="PRINTS" id="PR01005">
    <property type="entry name" value="FLGHOOKAP1"/>
</dbReference>
<feature type="domain" description="Flagellar hook-associated protein FlgK helical" evidence="9">
    <location>
        <begin position="96"/>
        <end position="253"/>
    </location>
</feature>
<gene>
    <name evidence="10" type="primary">flgK_1</name>
    <name evidence="10" type="ORF">NNJEOMEG_00524</name>
</gene>
<protein>
    <recommendedName>
        <fullName evidence="4">Flagellar hook-associated protein 1</fullName>
    </recommendedName>
</protein>
<evidence type="ECO:0000259" key="8">
    <source>
        <dbReference type="Pfam" id="PF06429"/>
    </source>
</evidence>
<feature type="domain" description="Flagellar basal-body/hook protein C-terminal" evidence="8">
    <location>
        <begin position="664"/>
        <end position="704"/>
    </location>
</feature>
<evidence type="ECO:0000256" key="4">
    <source>
        <dbReference type="ARBA" id="ARBA00016244"/>
    </source>
</evidence>
<dbReference type="RefSeq" id="WP_173080985.1">
    <property type="nucleotide sequence ID" value="NZ_BLTE01000001.1"/>
</dbReference>
<dbReference type="Proteomes" id="UP000494245">
    <property type="component" value="Unassembled WGS sequence"/>
</dbReference>
<dbReference type="GO" id="GO:0044780">
    <property type="term" value="P:bacterial-type flagellum assembly"/>
    <property type="evidence" value="ECO:0007669"/>
    <property type="project" value="InterPro"/>
</dbReference>
<dbReference type="Pfam" id="PF06429">
    <property type="entry name" value="Flg_bbr_C"/>
    <property type="match status" value="1"/>
</dbReference>
<reference evidence="10 11" key="2">
    <citation type="submission" date="2020-05" db="EMBL/GenBank/DDBJ databases">
        <title>Draft genome sequence of Desulfovibrio sp. strainFSS-1.</title>
        <authorList>
            <person name="Shimoshige H."/>
            <person name="Kobayashi H."/>
            <person name="Maekawa T."/>
        </authorList>
    </citation>
    <scope>NUCLEOTIDE SEQUENCE [LARGE SCALE GENOMIC DNA]</scope>
    <source>
        <strain evidence="10 11">SIID29052-01</strain>
    </source>
</reference>
<evidence type="ECO:0000313" key="10">
    <source>
        <dbReference type="EMBL" id="GFK92698.1"/>
    </source>
</evidence>